<reference evidence="2" key="1">
    <citation type="journal article" date="2015" name="Nature">
        <title>Complex archaea that bridge the gap between prokaryotes and eukaryotes.</title>
        <authorList>
            <person name="Spang A."/>
            <person name="Saw J.H."/>
            <person name="Jorgensen S.L."/>
            <person name="Zaremba-Niedzwiedzka K."/>
            <person name="Martijn J."/>
            <person name="Lind A.E."/>
            <person name="van Eijk R."/>
            <person name="Schleper C."/>
            <person name="Guy L."/>
            <person name="Ettema T.J."/>
        </authorList>
    </citation>
    <scope>NUCLEOTIDE SEQUENCE</scope>
</reference>
<protein>
    <submittedName>
        <fullName evidence="2">Uncharacterized protein</fullName>
    </submittedName>
</protein>
<organism evidence="2">
    <name type="scientific">marine sediment metagenome</name>
    <dbReference type="NCBI Taxonomy" id="412755"/>
    <lineage>
        <taxon>unclassified sequences</taxon>
        <taxon>metagenomes</taxon>
        <taxon>ecological metagenomes</taxon>
    </lineage>
</organism>
<comment type="caution">
    <text evidence="2">The sequence shown here is derived from an EMBL/GenBank/DDBJ whole genome shotgun (WGS) entry which is preliminary data.</text>
</comment>
<proteinExistence type="predicted"/>
<feature type="region of interest" description="Disordered" evidence="1">
    <location>
        <begin position="250"/>
        <end position="295"/>
    </location>
</feature>
<sequence>MIPKVYIGSAIWRGVEPLHMKALAHLLRDPHYGYFPETGDALIERARGISASHFLRHTDAEVHLSLDSDIIEFLKPAIDLMCEQAVTHDIVGGLYITRATARTFPTSMFLDNQTIEFASDPTPQPVRWIATGCVAVHRRGFEKMAETMPLLHEQDGERAFYNFYHTMEYDTAQDGNTAGRILLSEDYAFSQRAKELGFTSHINPVVRVGHVGPYAHRLEDMAQEILTPQPLRISHVDRYWQIECAGTKETPESMGRLPEGKGEEIRKKFDETRQQRRARRGSRPAGYPSRPAFRR</sequence>
<dbReference type="InterPro" id="IPR029044">
    <property type="entry name" value="Nucleotide-diphossugar_trans"/>
</dbReference>
<gene>
    <name evidence="2" type="ORF">LCGC14_1167150</name>
</gene>
<evidence type="ECO:0000313" key="2">
    <source>
        <dbReference type="EMBL" id="KKM97528.1"/>
    </source>
</evidence>
<feature type="compositionally biased region" description="Basic and acidic residues" evidence="1">
    <location>
        <begin position="258"/>
        <end position="274"/>
    </location>
</feature>
<dbReference type="AlphaFoldDB" id="A0A0F9LVT2"/>
<evidence type="ECO:0000256" key="1">
    <source>
        <dbReference type="SAM" id="MobiDB-lite"/>
    </source>
</evidence>
<dbReference type="EMBL" id="LAZR01005738">
    <property type="protein sequence ID" value="KKM97528.1"/>
    <property type="molecule type" value="Genomic_DNA"/>
</dbReference>
<name>A0A0F9LVT2_9ZZZZ</name>
<accession>A0A0F9LVT2</accession>
<dbReference type="SUPFAM" id="SSF53448">
    <property type="entry name" value="Nucleotide-diphospho-sugar transferases"/>
    <property type="match status" value="1"/>
</dbReference>